<proteinExistence type="inferred from homology"/>
<dbReference type="InterPro" id="IPR012340">
    <property type="entry name" value="NA-bd_OB-fold"/>
</dbReference>
<dbReference type="Pfam" id="PF11967">
    <property type="entry name" value="RecO_N"/>
    <property type="match status" value="1"/>
</dbReference>
<protein>
    <recommendedName>
        <fullName evidence="2 7">DNA repair protein RecO</fullName>
    </recommendedName>
    <alternativeName>
        <fullName evidence="6 7">Recombination protein O</fullName>
    </alternativeName>
</protein>
<dbReference type="InterPro" id="IPR037278">
    <property type="entry name" value="ARFGAP/RecO"/>
</dbReference>
<gene>
    <name evidence="7 9" type="primary">recO</name>
    <name evidence="9" type="ORF">JZM60_02690</name>
</gene>
<evidence type="ECO:0000259" key="8">
    <source>
        <dbReference type="Pfam" id="PF11967"/>
    </source>
</evidence>
<evidence type="ECO:0000256" key="5">
    <source>
        <dbReference type="ARBA" id="ARBA00023204"/>
    </source>
</evidence>
<keyword evidence="4 7" id="KW-0233">DNA recombination</keyword>
<dbReference type="Gene3D" id="2.40.50.140">
    <property type="entry name" value="Nucleic acid-binding proteins"/>
    <property type="match status" value="1"/>
</dbReference>
<comment type="similarity">
    <text evidence="1 7">Belongs to the RecO family.</text>
</comment>
<feature type="domain" description="DNA replication/recombination mediator RecO N-terminal" evidence="8">
    <location>
        <begin position="1"/>
        <end position="78"/>
    </location>
</feature>
<organism evidence="9 10">
    <name type="scientific">Geobacter benzoatilyticus</name>
    <dbReference type="NCBI Taxonomy" id="2815309"/>
    <lineage>
        <taxon>Bacteria</taxon>
        <taxon>Pseudomonadati</taxon>
        <taxon>Thermodesulfobacteriota</taxon>
        <taxon>Desulfuromonadia</taxon>
        <taxon>Geobacterales</taxon>
        <taxon>Geobacteraceae</taxon>
        <taxon>Geobacter</taxon>
    </lineage>
</organism>
<dbReference type="InterPro" id="IPR022572">
    <property type="entry name" value="DNA_rep/recomb_RecO_N"/>
</dbReference>
<name>A0ABX7Q530_9BACT</name>
<dbReference type="EMBL" id="CP071382">
    <property type="protein sequence ID" value="QSV46206.1"/>
    <property type="molecule type" value="Genomic_DNA"/>
</dbReference>
<keyword evidence="3 7" id="KW-0227">DNA damage</keyword>
<evidence type="ECO:0000313" key="9">
    <source>
        <dbReference type="EMBL" id="QSV46206.1"/>
    </source>
</evidence>
<comment type="function">
    <text evidence="7">Involved in DNA repair and RecF pathway recombination.</text>
</comment>
<dbReference type="RefSeq" id="WP_207163994.1">
    <property type="nucleotide sequence ID" value="NZ_CP071382.1"/>
</dbReference>
<dbReference type="HAMAP" id="MF_00201">
    <property type="entry name" value="RecO"/>
    <property type="match status" value="1"/>
</dbReference>
<reference evidence="9 10" key="1">
    <citation type="submission" date="2021-03" db="EMBL/GenBank/DDBJ databases">
        <title>Geobacter metallireducens gen. nov. sp. nov., a microorganism capable of coupling the complete oxidation of organic compounds to the reduction of iron and other metals.</title>
        <authorList>
            <person name="Li Y."/>
        </authorList>
    </citation>
    <scope>NUCLEOTIDE SEQUENCE [LARGE SCALE GENOMIC DNA]</scope>
    <source>
        <strain evidence="9 10">Jerry-YX</strain>
    </source>
</reference>
<keyword evidence="5 7" id="KW-0234">DNA repair</keyword>
<dbReference type="Proteomes" id="UP000663651">
    <property type="component" value="Chromosome"/>
</dbReference>
<accession>A0ABX7Q530</accession>
<evidence type="ECO:0000256" key="2">
    <source>
        <dbReference type="ARBA" id="ARBA00021310"/>
    </source>
</evidence>
<dbReference type="InterPro" id="IPR003717">
    <property type="entry name" value="RecO"/>
</dbReference>
<keyword evidence="10" id="KW-1185">Reference proteome</keyword>
<dbReference type="PANTHER" id="PTHR33991">
    <property type="entry name" value="DNA REPAIR PROTEIN RECO"/>
    <property type="match status" value="1"/>
</dbReference>
<sequence>MELTCSEAIVLASMDFRESDRIVTLFTLEHGKVRGVAKGAKRSARRFGPALEPFARIRVEMVVREGLSSVRGADVVTLYPGIRGDLYAIGLAGYAVELTDRYLPDGAPAPRLYRLLTAYLERLDAGETAASDRRFFEANFLNILGYRISLDQCASCGVDIPPEGSRRVGGGGAVLCAGCGRHGITLGAEAAALLGRCLETGRFGTVHFSPPALREAGALLDSAIAVHLTRPLNSIAFLKQIEPD</sequence>
<dbReference type="PANTHER" id="PTHR33991:SF1">
    <property type="entry name" value="DNA REPAIR PROTEIN RECO"/>
    <property type="match status" value="1"/>
</dbReference>
<dbReference type="Pfam" id="PF02565">
    <property type="entry name" value="RecO_C"/>
    <property type="match status" value="1"/>
</dbReference>
<dbReference type="InterPro" id="IPR042242">
    <property type="entry name" value="RecO_C"/>
</dbReference>
<evidence type="ECO:0000256" key="6">
    <source>
        <dbReference type="ARBA" id="ARBA00033409"/>
    </source>
</evidence>
<dbReference type="SUPFAM" id="SSF57863">
    <property type="entry name" value="ArfGap/RecO-like zinc finger"/>
    <property type="match status" value="1"/>
</dbReference>
<evidence type="ECO:0000256" key="7">
    <source>
        <dbReference type="HAMAP-Rule" id="MF_00201"/>
    </source>
</evidence>
<dbReference type="NCBIfam" id="TIGR00613">
    <property type="entry name" value="reco"/>
    <property type="match status" value="1"/>
</dbReference>
<evidence type="ECO:0000256" key="3">
    <source>
        <dbReference type="ARBA" id="ARBA00022763"/>
    </source>
</evidence>
<dbReference type="Gene3D" id="1.20.1440.120">
    <property type="entry name" value="Recombination protein O, C-terminal domain"/>
    <property type="match status" value="1"/>
</dbReference>
<evidence type="ECO:0000256" key="1">
    <source>
        <dbReference type="ARBA" id="ARBA00007452"/>
    </source>
</evidence>
<dbReference type="SUPFAM" id="SSF50249">
    <property type="entry name" value="Nucleic acid-binding proteins"/>
    <property type="match status" value="1"/>
</dbReference>
<evidence type="ECO:0000256" key="4">
    <source>
        <dbReference type="ARBA" id="ARBA00023172"/>
    </source>
</evidence>
<evidence type="ECO:0000313" key="10">
    <source>
        <dbReference type="Proteomes" id="UP000663651"/>
    </source>
</evidence>